<keyword evidence="3" id="KW-1185">Reference proteome</keyword>
<organism evidence="2 3">
    <name type="scientific">Liparis tanakae</name>
    <name type="common">Tanaka's snailfish</name>
    <dbReference type="NCBI Taxonomy" id="230148"/>
    <lineage>
        <taxon>Eukaryota</taxon>
        <taxon>Metazoa</taxon>
        <taxon>Chordata</taxon>
        <taxon>Craniata</taxon>
        <taxon>Vertebrata</taxon>
        <taxon>Euteleostomi</taxon>
        <taxon>Actinopterygii</taxon>
        <taxon>Neopterygii</taxon>
        <taxon>Teleostei</taxon>
        <taxon>Neoteleostei</taxon>
        <taxon>Acanthomorphata</taxon>
        <taxon>Eupercaria</taxon>
        <taxon>Perciformes</taxon>
        <taxon>Cottioidei</taxon>
        <taxon>Cottales</taxon>
        <taxon>Liparidae</taxon>
        <taxon>Liparis</taxon>
    </lineage>
</organism>
<dbReference type="AlphaFoldDB" id="A0A4Z2E065"/>
<dbReference type="EMBL" id="SRLO01023759">
    <property type="protein sequence ID" value="TNN22196.1"/>
    <property type="molecule type" value="Genomic_DNA"/>
</dbReference>
<feature type="region of interest" description="Disordered" evidence="1">
    <location>
        <begin position="49"/>
        <end position="99"/>
    </location>
</feature>
<evidence type="ECO:0000313" key="3">
    <source>
        <dbReference type="Proteomes" id="UP000314294"/>
    </source>
</evidence>
<dbReference type="Proteomes" id="UP000314294">
    <property type="component" value="Unassembled WGS sequence"/>
</dbReference>
<sequence>MPQRGLRSLPPDWPVLPVKKGAWPAGLIRILQSESFRPSLRGPINRVVGSLSSSAGSEEVKKSRATEKQENVKKLKNLKNVKQENLKNLKQENLKNRRT</sequence>
<proteinExistence type="predicted"/>
<feature type="compositionally biased region" description="Basic and acidic residues" evidence="1">
    <location>
        <begin position="58"/>
        <end position="73"/>
    </location>
</feature>
<name>A0A4Z2E065_9TELE</name>
<protein>
    <submittedName>
        <fullName evidence="2">Uncharacterized protein</fullName>
    </submittedName>
</protein>
<comment type="caution">
    <text evidence="2">The sequence shown here is derived from an EMBL/GenBank/DDBJ whole genome shotgun (WGS) entry which is preliminary data.</text>
</comment>
<evidence type="ECO:0000313" key="2">
    <source>
        <dbReference type="EMBL" id="TNN22196.1"/>
    </source>
</evidence>
<accession>A0A4Z2E065</accession>
<reference evidence="2 3" key="1">
    <citation type="submission" date="2019-03" db="EMBL/GenBank/DDBJ databases">
        <title>First draft genome of Liparis tanakae, snailfish: a comprehensive survey of snailfish specific genes.</title>
        <authorList>
            <person name="Kim W."/>
            <person name="Song I."/>
            <person name="Jeong J.-H."/>
            <person name="Kim D."/>
            <person name="Kim S."/>
            <person name="Ryu S."/>
            <person name="Song J.Y."/>
            <person name="Lee S.K."/>
        </authorList>
    </citation>
    <scope>NUCLEOTIDE SEQUENCE [LARGE SCALE GENOMIC DNA]</scope>
    <source>
        <tissue evidence="2">Muscle</tissue>
    </source>
</reference>
<gene>
    <name evidence="2" type="ORF">EYF80_067690</name>
</gene>
<feature type="compositionally biased region" description="Basic and acidic residues" evidence="1">
    <location>
        <begin position="81"/>
        <end position="99"/>
    </location>
</feature>
<evidence type="ECO:0000256" key="1">
    <source>
        <dbReference type="SAM" id="MobiDB-lite"/>
    </source>
</evidence>